<dbReference type="PROSITE" id="PS50234">
    <property type="entry name" value="VWFA"/>
    <property type="match status" value="1"/>
</dbReference>
<feature type="domain" description="VWFA" evidence="1">
    <location>
        <begin position="29"/>
        <end position="229"/>
    </location>
</feature>
<accession>A0ABX1TRP8</accession>
<proteinExistence type="predicted"/>
<name>A0ABX1TRP8_9GAMM</name>
<dbReference type="InterPro" id="IPR002035">
    <property type="entry name" value="VWF_A"/>
</dbReference>
<comment type="caution">
    <text evidence="2">The sequence shown here is derived from an EMBL/GenBank/DDBJ whole genome shotgun (WGS) entry which is preliminary data.</text>
</comment>
<sequence length="289" mass="31072">MLPCKDGSHEVVVCFMPDPDVLVGEGNSKAFLALDASASLKAMYGGATVFDTAPNYVQAVARKMGEILTSVTKNGKVSALYWAVSPDGSKIEMIGELDDADWTKVTISGPKREKWGRGTKLLPAIQYGVEQVAKNADWTMGVIVTDGIIEDEQDCLNYCLSVGKAIADGKRKPIKLVLIGIGQDVDEAQLERFDDMFEGSGIDYDLWSHGMVASMQEETDILAVLYGELMDEEVTVASSGSVEDGSGKVLASWSDGLPGKFRVILPKGQNTLVIRTPNGSVEQDLSEAI</sequence>
<dbReference type="EMBL" id="SPMZ01000075">
    <property type="protein sequence ID" value="NMQ21035.1"/>
    <property type="molecule type" value="Genomic_DNA"/>
</dbReference>
<dbReference type="Gene3D" id="3.40.50.410">
    <property type="entry name" value="von Willebrand factor, type A domain"/>
    <property type="match status" value="1"/>
</dbReference>
<gene>
    <name evidence="2" type="ORF">E4P82_18665</name>
</gene>
<organism evidence="2 3">
    <name type="scientific">Candidatus Competibacter phosphatis</name>
    <dbReference type="NCBI Taxonomy" id="221280"/>
    <lineage>
        <taxon>Bacteria</taxon>
        <taxon>Pseudomonadati</taxon>
        <taxon>Pseudomonadota</taxon>
        <taxon>Gammaproteobacteria</taxon>
        <taxon>Candidatus Competibacteraceae</taxon>
        <taxon>Candidatus Competibacter</taxon>
    </lineage>
</organism>
<evidence type="ECO:0000313" key="2">
    <source>
        <dbReference type="EMBL" id="NMQ21035.1"/>
    </source>
</evidence>
<evidence type="ECO:0000259" key="1">
    <source>
        <dbReference type="PROSITE" id="PS50234"/>
    </source>
</evidence>
<protein>
    <submittedName>
        <fullName evidence="2">VWA domain-containing protein</fullName>
    </submittedName>
</protein>
<dbReference type="InterPro" id="IPR036465">
    <property type="entry name" value="vWFA_dom_sf"/>
</dbReference>
<reference evidence="2 3" key="1">
    <citation type="submission" date="2019-03" db="EMBL/GenBank/DDBJ databases">
        <title>Metabolic reconstructions from genomes of highly enriched 'Candidatus Accumulibacter' and 'Candidatus Competibacter' bioreactor populations.</title>
        <authorList>
            <person name="Annavajhala M.K."/>
            <person name="Welles L."/>
            <person name="Abbas B."/>
            <person name="Sorokin D."/>
            <person name="Park H."/>
            <person name="Van Loosdrecht M."/>
            <person name="Chandran K."/>
        </authorList>
    </citation>
    <scope>NUCLEOTIDE SEQUENCE [LARGE SCALE GENOMIC DNA]</scope>
    <source>
        <strain evidence="2 3">SBR_G</strain>
    </source>
</reference>
<dbReference type="Proteomes" id="UP000760480">
    <property type="component" value="Unassembled WGS sequence"/>
</dbReference>
<keyword evidence="3" id="KW-1185">Reference proteome</keyword>
<evidence type="ECO:0000313" key="3">
    <source>
        <dbReference type="Proteomes" id="UP000760480"/>
    </source>
</evidence>
<dbReference type="RefSeq" id="WP_169250303.1">
    <property type="nucleotide sequence ID" value="NZ_SPMZ01000075.1"/>
</dbReference>
<dbReference type="SUPFAM" id="SSF53300">
    <property type="entry name" value="vWA-like"/>
    <property type="match status" value="1"/>
</dbReference>